<evidence type="ECO:0000256" key="1">
    <source>
        <dbReference type="SAM" id="Phobius"/>
    </source>
</evidence>
<dbReference type="OrthoDB" id="4336304at2"/>
<dbReference type="Proteomes" id="UP000309174">
    <property type="component" value="Unassembled WGS sequence"/>
</dbReference>
<evidence type="ECO:0000313" key="3">
    <source>
        <dbReference type="Proteomes" id="UP000309174"/>
    </source>
</evidence>
<organism evidence="2 3">
    <name type="scientific">Actinomadura soli</name>
    <dbReference type="NCBI Taxonomy" id="2508997"/>
    <lineage>
        <taxon>Bacteria</taxon>
        <taxon>Bacillati</taxon>
        <taxon>Actinomycetota</taxon>
        <taxon>Actinomycetes</taxon>
        <taxon>Streptosporangiales</taxon>
        <taxon>Thermomonosporaceae</taxon>
        <taxon>Actinomadura</taxon>
    </lineage>
</organism>
<feature type="transmembrane region" description="Helical" evidence="1">
    <location>
        <begin position="67"/>
        <end position="90"/>
    </location>
</feature>
<proteinExistence type="predicted"/>
<keyword evidence="1" id="KW-1133">Transmembrane helix</keyword>
<dbReference type="RefSeq" id="WP_138646404.1">
    <property type="nucleotide sequence ID" value="NZ_VCKW01000089.1"/>
</dbReference>
<comment type="caution">
    <text evidence="2">The sequence shown here is derived from an EMBL/GenBank/DDBJ whole genome shotgun (WGS) entry which is preliminary data.</text>
</comment>
<name>A0A5C4JCV1_9ACTN</name>
<keyword evidence="3" id="KW-1185">Reference proteome</keyword>
<evidence type="ECO:0000313" key="2">
    <source>
        <dbReference type="EMBL" id="TMQ99113.1"/>
    </source>
</evidence>
<gene>
    <name evidence="2" type="ORF">ETD83_18635</name>
</gene>
<keyword evidence="1" id="KW-0472">Membrane</keyword>
<reference evidence="2 3" key="1">
    <citation type="submission" date="2019-05" db="EMBL/GenBank/DDBJ databases">
        <title>Draft genome sequence of Actinomadura sp. 14C53.</title>
        <authorList>
            <person name="Saricaoglu S."/>
            <person name="Isik K."/>
        </authorList>
    </citation>
    <scope>NUCLEOTIDE SEQUENCE [LARGE SCALE GENOMIC DNA]</scope>
    <source>
        <strain evidence="2 3">14C53</strain>
    </source>
</reference>
<protein>
    <submittedName>
        <fullName evidence="2">Uncharacterized protein</fullName>
    </submittedName>
</protein>
<accession>A0A5C4JCV1</accession>
<keyword evidence="1" id="KW-0812">Transmembrane</keyword>
<sequence length="97" mass="10265">MSGPFGVGLGRAATRRVPELLPGNAYTFTDRVRGVFPAGPLTATLKLSPQDGMDASPGAARPTVRTAGWWATPWTAVGLVVIAVAALLVLRRRRTRP</sequence>
<dbReference type="EMBL" id="VCKW01000089">
    <property type="protein sequence ID" value="TMQ99113.1"/>
    <property type="molecule type" value="Genomic_DNA"/>
</dbReference>
<dbReference type="AlphaFoldDB" id="A0A5C4JCV1"/>